<name>A0AAN6VV78_9PEZI</name>
<evidence type="ECO:0000313" key="1">
    <source>
        <dbReference type="EMBL" id="KAK4156811.1"/>
    </source>
</evidence>
<feature type="non-terminal residue" evidence="1">
    <location>
        <position position="1"/>
    </location>
</feature>
<dbReference type="EMBL" id="MU856861">
    <property type="protein sequence ID" value="KAK4156811.1"/>
    <property type="molecule type" value="Genomic_DNA"/>
</dbReference>
<sequence length="57" mass="6679">FLSNSEIKINQERIPRGVVVMFINHKIVDRDISIENARPIQGFVPINTAFERSKQRR</sequence>
<protein>
    <submittedName>
        <fullName evidence="1">Uncharacterized protein</fullName>
    </submittedName>
</protein>
<keyword evidence="2" id="KW-1185">Reference proteome</keyword>
<reference evidence="1" key="2">
    <citation type="submission" date="2023-05" db="EMBL/GenBank/DDBJ databases">
        <authorList>
            <consortium name="Lawrence Berkeley National Laboratory"/>
            <person name="Steindorff A."/>
            <person name="Hensen N."/>
            <person name="Bonometti L."/>
            <person name="Westerberg I."/>
            <person name="Brannstrom I.O."/>
            <person name="Guillou S."/>
            <person name="Cros-Aarteil S."/>
            <person name="Calhoun S."/>
            <person name="Haridas S."/>
            <person name="Kuo A."/>
            <person name="Mondo S."/>
            <person name="Pangilinan J."/>
            <person name="Riley R."/>
            <person name="Labutti K."/>
            <person name="Andreopoulos B."/>
            <person name="Lipzen A."/>
            <person name="Chen C."/>
            <person name="Yanf M."/>
            <person name="Daum C."/>
            <person name="Ng V."/>
            <person name="Clum A."/>
            <person name="Ohm R."/>
            <person name="Martin F."/>
            <person name="Silar P."/>
            <person name="Natvig D."/>
            <person name="Lalanne C."/>
            <person name="Gautier V."/>
            <person name="Ament-Velasquez S.L."/>
            <person name="Kruys A."/>
            <person name="Hutchinson M.I."/>
            <person name="Powell A.J."/>
            <person name="Barry K."/>
            <person name="Miller A.N."/>
            <person name="Grigoriev I.V."/>
            <person name="Debuchy R."/>
            <person name="Gladieux P."/>
            <person name="Thoren M.H."/>
            <person name="Johannesson H."/>
        </authorList>
    </citation>
    <scope>NUCLEOTIDE SEQUENCE</scope>
    <source>
        <strain evidence="1">CBS 538.74</strain>
    </source>
</reference>
<gene>
    <name evidence="1" type="ORF">C8A00DRAFT_12332</name>
</gene>
<comment type="caution">
    <text evidence="1">The sequence shown here is derived from an EMBL/GenBank/DDBJ whole genome shotgun (WGS) entry which is preliminary data.</text>
</comment>
<proteinExistence type="predicted"/>
<dbReference type="AlphaFoldDB" id="A0AAN6VV78"/>
<dbReference type="Proteomes" id="UP001302745">
    <property type="component" value="Unassembled WGS sequence"/>
</dbReference>
<accession>A0AAN6VV78</accession>
<evidence type="ECO:0000313" key="2">
    <source>
        <dbReference type="Proteomes" id="UP001302745"/>
    </source>
</evidence>
<reference evidence="1" key="1">
    <citation type="journal article" date="2023" name="Mol. Phylogenet. Evol.">
        <title>Genome-scale phylogeny and comparative genomics of the fungal order Sordariales.</title>
        <authorList>
            <person name="Hensen N."/>
            <person name="Bonometti L."/>
            <person name="Westerberg I."/>
            <person name="Brannstrom I.O."/>
            <person name="Guillou S."/>
            <person name="Cros-Aarteil S."/>
            <person name="Calhoun S."/>
            <person name="Haridas S."/>
            <person name="Kuo A."/>
            <person name="Mondo S."/>
            <person name="Pangilinan J."/>
            <person name="Riley R."/>
            <person name="LaButti K."/>
            <person name="Andreopoulos B."/>
            <person name="Lipzen A."/>
            <person name="Chen C."/>
            <person name="Yan M."/>
            <person name="Daum C."/>
            <person name="Ng V."/>
            <person name="Clum A."/>
            <person name="Steindorff A."/>
            <person name="Ohm R.A."/>
            <person name="Martin F."/>
            <person name="Silar P."/>
            <person name="Natvig D.O."/>
            <person name="Lalanne C."/>
            <person name="Gautier V."/>
            <person name="Ament-Velasquez S.L."/>
            <person name="Kruys A."/>
            <person name="Hutchinson M.I."/>
            <person name="Powell A.J."/>
            <person name="Barry K."/>
            <person name="Miller A.N."/>
            <person name="Grigoriev I.V."/>
            <person name="Debuchy R."/>
            <person name="Gladieux P."/>
            <person name="Hiltunen Thoren M."/>
            <person name="Johannesson H."/>
        </authorList>
    </citation>
    <scope>NUCLEOTIDE SEQUENCE</scope>
    <source>
        <strain evidence="1">CBS 538.74</strain>
    </source>
</reference>
<organism evidence="1 2">
    <name type="scientific">Chaetomidium leptoderma</name>
    <dbReference type="NCBI Taxonomy" id="669021"/>
    <lineage>
        <taxon>Eukaryota</taxon>
        <taxon>Fungi</taxon>
        <taxon>Dikarya</taxon>
        <taxon>Ascomycota</taxon>
        <taxon>Pezizomycotina</taxon>
        <taxon>Sordariomycetes</taxon>
        <taxon>Sordariomycetidae</taxon>
        <taxon>Sordariales</taxon>
        <taxon>Chaetomiaceae</taxon>
        <taxon>Chaetomidium</taxon>
    </lineage>
</organism>